<dbReference type="EMBL" id="CM009754">
    <property type="protein sequence ID" value="PUZ51352.1"/>
    <property type="molecule type" value="Genomic_DNA"/>
</dbReference>
<keyword evidence="2" id="KW-1185">Reference proteome</keyword>
<dbReference type="Proteomes" id="UP000244336">
    <property type="component" value="Chromosome 6"/>
</dbReference>
<evidence type="ECO:0000313" key="1">
    <source>
        <dbReference type="EMBL" id="PUZ51352.1"/>
    </source>
</evidence>
<name>A0A2T7D6Y6_9POAL</name>
<reference evidence="1 2" key="1">
    <citation type="submission" date="2018-04" db="EMBL/GenBank/DDBJ databases">
        <title>WGS assembly of Panicum hallii var. hallii HAL2.</title>
        <authorList>
            <person name="Lovell J."/>
            <person name="Jenkins J."/>
            <person name="Lowry D."/>
            <person name="Mamidi S."/>
            <person name="Sreedasyam A."/>
            <person name="Weng X."/>
            <person name="Barry K."/>
            <person name="Bonette J."/>
            <person name="Campitelli B."/>
            <person name="Daum C."/>
            <person name="Gordon S."/>
            <person name="Gould B."/>
            <person name="Lipzen A."/>
            <person name="MacQueen A."/>
            <person name="Palacio-Mejia J."/>
            <person name="Plott C."/>
            <person name="Shakirov E."/>
            <person name="Shu S."/>
            <person name="Yoshinaga Y."/>
            <person name="Zane M."/>
            <person name="Rokhsar D."/>
            <person name="Grimwood J."/>
            <person name="Schmutz J."/>
            <person name="Juenger T."/>
        </authorList>
    </citation>
    <scope>NUCLEOTIDE SEQUENCE [LARGE SCALE GENOMIC DNA]</scope>
    <source>
        <strain evidence="2">cv. HAL2</strain>
    </source>
</reference>
<dbReference type="AlphaFoldDB" id="A0A2T7D6Y6"/>
<dbReference type="Gramene" id="PUZ51352">
    <property type="protein sequence ID" value="PUZ51352"/>
    <property type="gene ID" value="GQ55_6G177200"/>
</dbReference>
<accession>A0A2T7D6Y6</accession>
<gene>
    <name evidence="1" type="ORF">GQ55_6G177200</name>
</gene>
<proteinExistence type="predicted"/>
<organism evidence="1 2">
    <name type="scientific">Panicum hallii var. hallii</name>
    <dbReference type="NCBI Taxonomy" id="1504633"/>
    <lineage>
        <taxon>Eukaryota</taxon>
        <taxon>Viridiplantae</taxon>
        <taxon>Streptophyta</taxon>
        <taxon>Embryophyta</taxon>
        <taxon>Tracheophyta</taxon>
        <taxon>Spermatophyta</taxon>
        <taxon>Magnoliopsida</taxon>
        <taxon>Liliopsida</taxon>
        <taxon>Poales</taxon>
        <taxon>Poaceae</taxon>
        <taxon>PACMAD clade</taxon>
        <taxon>Panicoideae</taxon>
        <taxon>Panicodae</taxon>
        <taxon>Paniceae</taxon>
        <taxon>Panicinae</taxon>
        <taxon>Panicum</taxon>
        <taxon>Panicum sect. Panicum</taxon>
    </lineage>
</organism>
<protein>
    <submittedName>
        <fullName evidence="1">Uncharacterized protein</fullName>
    </submittedName>
</protein>
<evidence type="ECO:0000313" key="2">
    <source>
        <dbReference type="Proteomes" id="UP000244336"/>
    </source>
</evidence>
<sequence>MEAQGKWSLAVKVTAPCSRLYSASMPHSPLPSRGGTKIMLLLSIKPVQMCGCFASLWLSA</sequence>